<evidence type="ECO:0000313" key="4">
    <source>
        <dbReference type="Proteomes" id="UP000014200"/>
    </source>
</evidence>
<evidence type="ECO:0000259" key="2">
    <source>
        <dbReference type="Pfam" id="PF13439"/>
    </source>
</evidence>
<dbReference type="PATRIC" id="fig|1235788.3.peg.2007"/>
<dbReference type="RefSeq" id="WP_016276347.1">
    <property type="nucleotide sequence ID" value="NZ_JABVZU010000003.1"/>
</dbReference>
<evidence type="ECO:0000313" key="3">
    <source>
        <dbReference type="EMBL" id="EOS12804.1"/>
    </source>
</evidence>
<dbReference type="Pfam" id="PF13439">
    <property type="entry name" value="Glyco_transf_4"/>
    <property type="match status" value="1"/>
</dbReference>
<dbReference type="InterPro" id="IPR001296">
    <property type="entry name" value="Glyco_trans_1"/>
</dbReference>
<dbReference type="InterPro" id="IPR050194">
    <property type="entry name" value="Glycosyltransferase_grp1"/>
</dbReference>
<dbReference type="AlphaFoldDB" id="R9I8Z3"/>
<dbReference type="PANTHER" id="PTHR45947">
    <property type="entry name" value="SULFOQUINOVOSYL TRANSFERASE SQD2"/>
    <property type="match status" value="1"/>
</dbReference>
<organism evidence="3 4">
    <name type="scientific">Phocaeicola sartorii</name>
    <dbReference type="NCBI Taxonomy" id="671267"/>
    <lineage>
        <taxon>Bacteria</taxon>
        <taxon>Pseudomonadati</taxon>
        <taxon>Bacteroidota</taxon>
        <taxon>Bacteroidia</taxon>
        <taxon>Bacteroidales</taxon>
        <taxon>Bacteroidaceae</taxon>
        <taxon>Phocaeicola</taxon>
    </lineage>
</organism>
<dbReference type="SUPFAM" id="SSF53756">
    <property type="entry name" value="UDP-Glycosyltransferase/glycogen phosphorylase"/>
    <property type="match status" value="1"/>
</dbReference>
<dbReference type="Gene3D" id="3.40.50.2000">
    <property type="entry name" value="Glycogen Phosphorylase B"/>
    <property type="match status" value="2"/>
</dbReference>
<dbReference type="Pfam" id="PF00534">
    <property type="entry name" value="Glycos_transf_1"/>
    <property type="match status" value="1"/>
</dbReference>
<dbReference type="GO" id="GO:0016757">
    <property type="term" value="F:glycosyltransferase activity"/>
    <property type="evidence" value="ECO:0007669"/>
    <property type="project" value="InterPro"/>
</dbReference>
<dbReference type="HOGENOM" id="CLU_009583_0_0_10"/>
<comment type="caution">
    <text evidence="3">The sequence shown here is derived from an EMBL/GenBank/DDBJ whole genome shotgun (WGS) entry which is preliminary data.</text>
</comment>
<evidence type="ECO:0008006" key="5">
    <source>
        <dbReference type="Google" id="ProtNLM"/>
    </source>
</evidence>
<dbReference type="STRING" id="1235788.C802_01959"/>
<dbReference type="PANTHER" id="PTHR45947:SF3">
    <property type="entry name" value="SULFOQUINOVOSYL TRANSFERASE SQD2"/>
    <property type="match status" value="1"/>
</dbReference>
<dbReference type="EMBL" id="ASSP01000011">
    <property type="protein sequence ID" value="EOS12804.1"/>
    <property type="molecule type" value="Genomic_DNA"/>
</dbReference>
<dbReference type="Proteomes" id="UP000014200">
    <property type="component" value="Unassembled WGS sequence"/>
</dbReference>
<proteinExistence type="predicted"/>
<keyword evidence="4" id="KW-1185">Reference proteome</keyword>
<reference evidence="3 4" key="1">
    <citation type="submission" date="2013-04" db="EMBL/GenBank/DDBJ databases">
        <title>The Genome Sequence of Bacteroides massiliensis dnLKV3.</title>
        <authorList>
            <consortium name="The Broad Institute Genomics Platform"/>
            <consortium name="The Broad Institute Genome Sequencing Center for Infectious Disease"/>
            <person name="Earl A."/>
            <person name="Xavier R."/>
            <person name="Kuhn K."/>
            <person name="Stappenbeck T."/>
            <person name="Walker B."/>
            <person name="Young S."/>
            <person name="Zeng Q."/>
            <person name="Gargeya S."/>
            <person name="Fitzgerald M."/>
            <person name="Haas B."/>
            <person name="Abouelleil A."/>
            <person name="Allen A.W."/>
            <person name="Alvarado L."/>
            <person name="Arachchi H.M."/>
            <person name="Berlin A.M."/>
            <person name="Chapman S.B."/>
            <person name="Gainer-Dewar J."/>
            <person name="Goldberg J."/>
            <person name="Griggs A."/>
            <person name="Gujja S."/>
            <person name="Hansen M."/>
            <person name="Howarth C."/>
            <person name="Imamovic A."/>
            <person name="Ireland A."/>
            <person name="Larimer J."/>
            <person name="McCowan C."/>
            <person name="Murphy C."/>
            <person name="Pearson M."/>
            <person name="Poon T.W."/>
            <person name="Priest M."/>
            <person name="Roberts A."/>
            <person name="Saif S."/>
            <person name="Shea T."/>
            <person name="Sisk P."/>
            <person name="Sykes S."/>
            <person name="Wortman J."/>
            <person name="Nusbaum C."/>
            <person name="Birren B."/>
        </authorList>
    </citation>
    <scope>NUCLEOTIDE SEQUENCE [LARGE SCALE GENOMIC DNA]</scope>
    <source>
        <strain evidence="4">dnLKV3</strain>
    </source>
</reference>
<feature type="domain" description="Glycosyltransferase subfamily 4-like N-terminal" evidence="2">
    <location>
        <begin position="13"/>
        <end position="120"/>
    </location>
</feature>
<dbReference type="InterPro" id="IPR028098">
    <property type="entry name" value="Glyco_trans_4-like_N"/>
</dbReference>
<feature type="domain" description="Glycosyl transferase family 1" evidence="1">
    <location>
        <begin position="208"/>
        <end position="367"/>
    </location>
</feature>
<evidence type="ECO:0000259" key="1">
    <source>
        <dbReference type="Pfam" id="PF00534"/>
    </source>
</evidence>
<name>R9I8Z3_9BACT</name>
<dbReference type="GeneID" id="82152845"/>
<accession>R9I8Z3</accession>
<sequence>MNIAFLYRIYPSYGGVEVVTTILSNKFIEDGHEVTIFSFEQGNNELLEQLNQKVKLQFLKYPVLSYYNVSYINRVIKENHIDVFINQWGLPFKTTMLCRLALKGTSCKLVSVLHGSPNVSKVVLKIQDRISKTRNVLSKCFFIGVLNLVEMTIKRSIRYAVKHNAKYVLLSKGFIQPLVEFAELKAYSDVVAIGNPVTIPVDLDGFSLKNKKKQLLYVGRMDFENKRVNRIVDAWESLYKDYPNWELVLVGDGPHKKELVNDVKQRNIQNVVFEGFRKEPPIEFYKNASIFLLTSDLEGFGLVIIESMSYGVVPIVYGSYEAVYDIIRDGKSGFITPKPYCKENTIGRLKNLMDNPARINYMAKEAMKDASYFSIENITKQWYNLFDEVMS</sequence>
<dbReference type="OrthoDB" id="9790710at2"/>
<gene>
    <name evidence="3" type="ORF">C802_01959</name>
</gene>
<protein>
    <recommendedName>
        <fullName evidence="5">Glycosyltransferase family 4 protein</fullName>
    </recommendedName>
</protein>